<evidence type="ECO:0000256" key="11">
    <source>
        <dbReference type="SAM" id="Coils"/>
    </source>
</evidence>
<keyword evidence="4" id="KW-0808">Transferase</keyword>
<keyword evidence="10" id="KW-0119">Carbohydrate metabolism</keyword>
<organism evidence="15 16">
    <name type="scientific">Auxenochlorella protothecoides</name>
    <name type="common">Green microalga</name>
    <name type="synonym">Chlorella protothecoides</name>
    <dbReference type="NCBI Taxonomy" id="3075"/>
    <lineage>
        <taxon>Eukaryota</taxon>
        <taxon>Viridiplantae</taxon>
        <taxon>Chlorophyta</taxon>
        <taxon>core chlorophytes</taxon>
        <taxon>Trebouxiophyceae</taxon>
        <taxon>Chlorellales</taxon>
        <taxon>Chlorellaceae</taxon>
        <taxon>Auxenochlorella</taxon>
    </lineage>
</organism>
<feature type="coiled-coil region" evidence="11">
    <location>
        <begin position="113"/>
        <end position="194"/>
    </location>
</feature>
<evidence type="ECO:0000256" key="1">
    <source>
        <dbReference type="ARBA" id="ARBA00001946"/>
    </source>
</evidence>
<evidence type="ECO:0000259" key="12">
    <source>
        <dbReference type="Pfam" id="PF01326"/>
    </source>
</evidence>
<feature type="domain" description="Pyruvate phosphate dikinase AMP/ATP-binding" evidence="12">
    <location>
        <begin position="1098"/>
        <end position="1174"/>
    </location>
</feature>
<dbReference type="Pfam" id="PF01326">
    <property type="entry name" value="PPDK_N"/>
    <property type="match status" value="1"/>
</dbReference>
<evidence type="ECO:0000256" key="7">
    <source>
        <dbReference type="ARBA" id="ARBA00022777"/>
    </source>
</evidence>
<dbReference type="Gene3D" id="3.30.470.20">
    <property type="entry name" value="ATP-grasp fold, B domain"/>
    <property type="match status" value="1"/>
</dbReference>
<evidence type="ECO:0000256" key="5">
    <source>
        <dbReference type="ARBA" id="ARBA00022723"/>
    </source>
</evidence>
<evidence type="ECO:0000259" key="14">
    <source>
        <dbReference type="Pfam" id="PF23166"/>
    </source>
</evidence>
<dbReference type="PANTHER" id="PTHR46999:SF2">
    <property type="entry name" value="CARBOHYDRATE-BINDING MODULE FAMILY 45 PROTEIN"/>
    <property type="match status" value="1"/>
</dbReference>
<sequence length="1310" mass="141281">MTMTTGGPQAQQLPKKSQWEIDLDDCSPFARLSHQMTSTTATSDDDECEPIGDKETYDDFEALFPMAQMEIQLRLAYAREAKEAAEKLQIQTAAEDAMANLLASSIGAMALQKAVAEDTLAAARAETAALQARLEASDVAELETALSKAEAEVQEAQRGWQTARNALGQSEYVRARLTERLKRCKQTIVTLNDRLFEGGRERRAARLRVDMAEGKLEVALSDATHARDVAASHRAQRSQAQMETRWALEEAGEARLQAEEARKAAAAATADAAQARAQAAQAERVASEATAKADGLAKDLDRTETEVAAARRELDHRIQSSFSIPAKKAISLAVKAWENLSVTKTDSGVDITVEKSDNTYRVSIELTDASLHDGLLHWGINDWDVPPEAVQPPGTREAGDQAVQTPISGNKVTLSFPADGCPSKVVFVLKKGETWTNNGGSGYSAFLKPPGVDELHSKIMAAEGTYEHWSLFSRFNMALSILEAADAAGAEGMALVATWLRLSTMRQLDWYRKANYQGKDIAHVQKQLAQRMAEKGIECHFLEQWHQKLHQNTTPEDIHICEAYIAYLHTNSMDDFWRVLWDNGQVSREALSSMTHPITAQPLHLPQLIPSMKHYLWILKTTHSGADMDVALEMARGHLDGELAWIIGDILANRTAWWVPGKIVQARHRLKQYWQREGASRDVLLLDIALDSYFRLCVERTDLGSLSGDDLISLVILVLDNASVAAESSDLEAALSLWRRVAEQERWSGDWARLAMAASDFSALCLQEYMDRIAGLVQPFANDFKAACNIEPKYILNFGEEVVRGQPVFMLSVLLRALGPKLRGAASLGPWQVVSAAGADGEVLLLPNLDGVQGQTMPGATIILTERLTGNEDIPEGVTAVLTSSATDVLSHIAIRARAQKVLLATCFDHGHFEGLKELAGSHAAAVVTPVGDVSLAAIDRTSVGPEAVPGSASKAPKISLAKPAMRKRGSSWVLQEPEFKASVVGGKSLNLAALRQKLDSLQDVSLPASLALPFGTFEAVLASPENAAVAKTVSLAVKELADTAPGSGVPKALACLRELIPSALAAPAGFKDELAQKLVAEGLVAEDAFTEQLWSRAWQAICTVWASKWTDRAWLSRRAQAIPDADLSMAVLLQPIVPADYAFVLHSADPLTGQRGSVHGEVVLGMGEALVGNSAGRALAFSAAAGAPGAGAEDAALLALPSKRLGLYPDPSQALLIARSDSNGEDLEAYAGAGLYESVPLAPLLPRTLDYAAEPLVWDAAFRADLLHRLTSLAAGVEAAFGGVPQDIEGVLSGDRLYVVQARPQVVQN</sequence>
<comment type="caution">
    <text evidence="15">The sequence shown here is derived from an EMBL/GenBank/DDBJ whole genome shotgun (WGS) entry which is preliminary data.</text>
</comment>
<dbReference type="InterPro" id="IPR056301">
    <property type="entry name" value="GWD-like_N_Ig"/>
</dbReference>
<dbReference type="SUPFAM" id="SSF56059">
    <property type="entry name" value="Glutathione synthetase ATP-binding domain-like"/>
    <property type="match status" value="1"/>
</dbReference>
<comment type="similarity">
    <text evidence="2">Belongs to the PEP-utilizing enzyme family.</text>
</comment>
<keyword evidence="6" id="KW-0547">Nucleotide-binding</keyword>
<keyword evidence="5" id="KW-0479">Metal-binding</keyword>
<reference evidence="16" key="1">
    <citation type="journal article" date="2018" name="Algal Res.">
        <title>Characterization of plant carbon substrate utilization by Auxenochlorella protothecoides.</title>
        <authorList>
            <person name="Vogler B.W."/>
            <person name="Starkenburg S.R."/>
            <person name="Sudasinghe N."/>
            <person name="Schambach J.Y."/>
            <person name="Rollin J.A."/>
            <person name="Pattathil S."/>
            <person name="Barry A.N."/>
        </authorList>
    </citation>
    <scope>NUCLEOTIDE SEQUENCE [LARGE SCALE GENOMIC DNA]</scope>
    <source>
        <strain evidence="16">UTEX 25</strain>
    </source>
</reference>
<comment type="subunit">
    <text evidence="3">Homodimer.</text>
</comment>
<comment type="cofactor">
    <cofactor evidence="1">
        <name>Mg(2+)</name>
        <dbReference type="ChEBI" id="CHEBI:18420"/>
    </cofactor>
</comment>
<keyword evidence="7" id="KW-0418">Kinase</keyword>
<evidence type="ECO:0000259" key="13">
    <source>
        <dbReference type="Pfam" id="PF22973"/>
    </source>
</evidence>
<feature type="domain" description="Alpha-glucan water dikinase phosphohistidine-like" evidence="13">
    <location>
        <begin position="830"/>
        <end position="938"/>
    </location>
</feature>
<keyword evidence="11" id="KW-0175">Coiled coil</keyword>
<accession>A0A3M7L3D8</accession>
<dbReference type="InterPro" id="IPR002192">
    <property type="entry name" value="PPDK_AMP/ATP-bd"/>
</dbReference>
<dbReference type="InterPro" id="IPR054481">
    <property type="entry name" value="GWD1_pHisD"/>
</dbReference>
<evidence type="ECO:0000256" key="6">
    <source>
        <dbReference type="ARBA" id="ARBA00022741"/>
    </source>
</evidence>
<keyword evidence="9" id="KW-0460">Magnesium</keyword>
<evidence type="ECO:0000256" key="4">
    <source>
        <dbReference type="ARBA" id="ARBA00022679"/>
    </source>
</evidence>
<evidence type="ECO:0000313" key="15">
    <source>
        <dbReference type="EMBL" id="RMZ57241.1"/>
    </source>
</evidence>
<keyword evidence="8" id="KW-0067">ATP-binding</keyword>
<dbReference type="Proteomes" id="UP000279271">
    <property type="component" value="Unassembled WGS sequence"/>
</dbReference>
<dbReference type="PANTHER" id="PTHR46999">
    <property type="entry name" value="ALPHA-GLUCAN WATER DIKINASE 1, CHLOROPLASTIC-RELATED"/>
    <property type="match status" value="1"/>
</dbReference>
<dbReference type="GO" id="GO:0046872">
    <property type="term" value="F:metal ion binding"/>
    <property type="evidence" value="ECO:0007669"/>
    <property type="project" value="UniProtKB-KW"/>
</dbReference>
<evidence type="ECO:0000313" key="16">
    <source>
        <dbReference type="Proteomes" id="UP000279271"/>
    </source>
</evidence>
<dbReference type="InterPro" id="IPR013815">
    <property type="entry name" value="ATP_grasp_subdomain_1"/>
</dbReference>
<evidence type="ECO:0000256" key="2">
    <source>
        <dbReference type="ARBA" id="ARBA00007837"/>
    </source>
</evidence>
<evidence type="ECO:0000256" key="8">
    <source>
        <dbReference type="ARBA" id="ARBA00022840"/>
    </source>
</evidence>
<gene>
    <name evidence="15" type="ORF">APUTEX25_004075</name>
</gene>
<dbReference type="EMBL" id="QOKY01000128">
    <property type="protein sequence ID" value="RMZ57241.1"/>
    <property type="molecule type" value="Genomic_DNA"/>
</dbReference>
<proteinExistence type="inferred from homology"/>
<evidence type="ECO:0000256" key="3">
    <source>
        <dbReference type="ARBA" id="ARBA00011738"/>
    </source>
</evidence>
<dbReference type="Pfam" id="PF22973">
    <property type="entry name" value="GWD1_pHisD"/>
    <property type="match status" value="1"/>
</dbReference>
<name>A0A3M7L3D8_AUXPR</name>
<evidence type="ECO:0000256" key="10">
    <source>
        <dbReference type="ARBA" id="ARBA00023277"/>
    </source>
</evidence>
<feature type="coiled-coil region" evidence="11">
    <location>
        <begin position="256"/>
        <end position="313"/>
    </location>
</feature>
<evidence type="ECO:0000256" key="9">
    <source>
        <dbReference type="ARBA" id="ARBA00022842"/>
    </source>
</evidence>
<dbReference type="GO" id="GO:0005524">
    <property type="term" value="F:ATP binding"/>
    <property type="evidence" value="ECO:0007669"/>
    <property type="project" value="UniProtKB-KW"/>
</dbReference>
<protein>
    <submittedName>
        <fullName evidence="15">Uncharacterized protein</fullName>
    </submittedName>
</protein>
<dbReference type="Pfam" id="PF23166">
    <property type="entry name" value="Ig_N_CWD1"/>
    <property type="match status" value="1"/>
</dbReference>
<feature type="domain" description="Alpha-glucan water dikinase-like N-terminal Ig-like" evidence="14">
    <location>
        <begin position="343"/>
        <end position="443"/>
    </location>
</feature>
<dbReference type="GO" id="GO:0016301">
    <property type="term" value="F:kinase activity"/>
    <property type="evidence" value="ECO:0007669"/>
    <property type="project" value="UniProtKB-KW"/>
</dbReference>
<dbReference type="Gene3D" id="3.30.1490.20">
    <property type="entry name" value="ATP-grasp fold, A domain"/>
    <property type="match status" value="1"/>
</dbReference>